<dbReference type="PROSITE" id="PS51819">
    <property type="entry name" value="VOC"/>
    <property type="match status" value="1"/>
</dbReference>
<comment type="caution">
    <text evidence="3">The sequence shown here is derived from an EMBL/GenBank/DDBJ whole genome shotgun (WGS) entry which is preliminary data.</text>
</comment>
<dbReference type="EMBL" id="BMOD01000013">
    <property type="protein sequence ID" value="GGJ42911.1"/>
    <property type="molecule type" value="Genomic_DNA"/>
</dbReference>
<dbReference type="Proteomes" id="UP000632222">
    <property type="component" value="Unassembled WGS sequence"/>
</dbReference>
<gene>
    <name evidence="3" type="ORF">GCM10008938_31380</name>
</gene>
<dbReference type="PANTHER" id="PTHR43048">
    <property type="entry name" value="METHYLMALONYL-COA EPIMERASE"/>
    <property type="match status" value="1"/>
</dbReference>
<reference evidence="4" key="1">
    <citation type="journal article" date="2019" name="Int. J. Syst. Evol. Microbiol.">
        <title>The Global Catalogue of Microorganisms (GCM) 10K type strain sequencing project: providing services to taxonomists for standard genome sequencing and annotation.</title>
        <authorList>
            <consortium name="The Broad Institute Genomics Platform"/>
            <consortium name="The Broad Institute Genome Sequencing Center for Infectious Disease"/>
            <person name="Wu L."/>
            <person name="Ma J."/>
        </authorList>
    </citation>
    <scope>NUCLEOTIDE SEQUENCE [LARGE SCALE GENOMIC DNA]</scope>
    <source>
        <strain evidence="4">JCM 14370</strain>
    </source>
</reference>
<dbReference type="PANTHER" id="PTHR43048:SF3">
    <property type="entry name" value="METHYLMALONYL-COA EPIMERASE, MITOCHONDRIAL"/>
    <property type="match status" value="1"/>
</dbReference>
<sequence>MNPEQTHPAGVQAFAHVGITVSDLQHTIDFWQQVLGFTLQGTTEVGGPLAEDVTGVPGIRSKVAFLKKDSLTLEFIQPLQPEDRKTYRPTPVDVGFWHVALKVSNLDQMIQACGEWGWQIRGKVALVKEKPGPVGARLVYLQNQDGTILELVEFPGS</sequence>
<keyword evidence="4" id="KW-1185">Reference proteome</keyword>
<evidence type="ECO:0000313" key="4">
    <source>
        <dbReference type="Proteomes" id="UP000632222"/>
    </source>
</evidence>
<dbReference type="InterPro" id="IPR029068">
    <property type="entry name" value="Glyas_Bleomycin-R_OHBP_Dase"/>
</dbReference>
<keyword evidence="1" id="KW-0479">Metal-binding</keyword>
<dbReference type="RefSeq" id="WP_189004009.1">
    <property type="nucleotide sequence ID" value="NZ_BMOD01000013.1"/>
</dbReference>
<accession>A0ABQ2D3A7</accession>
<dbReference type="InterPro" id="IPR037523">
    <property type="entry name" value="VOC_core"/>
</dbReference>
<evidence type="ECO:0000256" key="1">
    <source>
        <dbReference type="ARBA" id="ARBA00022723"/>
    </source>
</evidence>
<protein>
    <recommendedName>
        <fullName evidence="2">VOC domain-containing protein</fullName>
    </recommendedName>
</protein>
<evidence type="ECO:0000313" key="3">
    <source>
        <dbReference type="EMBL" id="GGJ42911.1"/>
    </source>
</evidence>
<name>A0ABQ2D3A7_9DEIO</name>
<organism evidence="3 4">
    <name type="scientific">Deinococcus roseus</name>
    <dbReference type="NCBI Taxonomy" id="392414"/>
    <lineage>
        <taxon>Bacteria</taxon>
        <taxon>Thermotogati</taxon>
        <taxon>Deinococcota</taxon>
        <taxon>Deinococci</taxon>
        <taxon>Deinococcales</taxon>
        <taxon>Deinococcaceae</taxon>
        <taxon>Deinococcus</taxon>
    </lineage>
</organism>
<dbReference type="Pfam" id="PF13669">
    <property type="entry name" value="Glyoxalase_4"/>
    <property type="match status" value="1"/>
</dbReference>
<proteinExistence type="predicted"/>
<feature type="domain" description="VOC" evidence="2">
    <location>
        <begin position="13"/>
        <end position="154"/>
    </location>
</feature>
<dbReference type="InterPro" id="IPR051785">
    <property type="entry name" value="MMCE/EMCE_epimerase"/>
</dbReference>
<dbReference type="Gene3D" id="3.10.180.10">
    <property type="entry name" value="2,3-Dihydroxybiphenyl 1,2-Dioxygenase, domain 1"/>
    <property type="match status" value="1"/>
</dbReference>
<evidence type="ECO:0000259" key="2">
    <source>
        <dbReference type="PROSITE" id="PS51819"/>
    </source>
</evidence>
<dbReference type="SUPFAM" id="SSF54593">
    <property type="entry name" value="Glyoxalase/Bleomycin resistance protein/Dihydroxybiphenyl dioxygenase"/>
    <property type="match status" value="1"/>
</dbReference>